<dbReference type="Gene3D" id="1.25.40.120">
    <property type="entry name" value="Protein prenylyltransferase"/>
    <property type="match status" value="1"/>
</dbReference>
<evidence type="ECO:0000256" key="1">
    <source>
        <dbReference type="ARBA" id="ARBA00006734"/>
    </source>
</evidence>
<evidence type="ECO:0000256" key="5">
    <source>
        <dbReference type="ARBA" id="ARBA00047658"/>
    </source>
</evidence>
<evidence type="ECO:0000256" key="4">
    <source>
        <dbReference type="ARBA" id="ARBA00022737"/>
    </source>
</evidence>
<comment type="catalytic activity">
    <reaction evidence="5 6">
        <text>geranylgeranyl diphosphate + L-cysteinyl-[protein] = S-geranylgeranyl-L-cysteinyl-[protein] + diphosphate</text>
        <dbReference type="Rhea" id="RHEA:21240"/>
        <dbReference type="Rhea" id="RHEA-COMP:10131"/>
        <dbReference type="Rhea" id="RHEA-COMP:11537"/>
        <dbReference type="ChEBI" id="CHEBI:29950"/>
        <dbReference type="ChEBI" id="CHEBI:33019"/>
        <dbReference type="ChEBI" id="CHEBI:57533"/>
        <dbReference type="ChEBI" id="CHEBI:86021"/>
        <dbReference type="EC" id="2.5.1.60"/>
    </reaction>
</comment>
<keyword evidence="4" id="KW-0677">Repeat</keyword>
<comment type="similarity">
    <text evidence="1 6">Belongs to the protein prenyltransferase subunit alpha family.</text>
</comment>
<dbReference type="Pfam" id="PF01239">
    <property type="entry name" value="PPTA"/>
    <property type="match status" value="3"/>
</dbReference>
<comment type="caution">
    <text evidence="7">The sequence shown here is derived from an EMBL/GenBank/DDBJ whole genome shotgun (WGS) entry which is preliminary data.</text>
</comment>
<dbReference type="InterPro" id="IPR002088">
    <property type="entry name" value="Prenyl_trans_a"/>
</dbReference>
<dbReference type="EC" id="2.5.1.60" evidence="6"/>
<dbReference type="PANTHER" id="PTHR11129:SF2">
    <property type="entry name" value="GERANYLGERANYL TRANSFERASE TYPE-2 SUBUNIT ALPHA"/>
    <property type="match status" value="1"/>
</dbReference>
<organism evidence="7 8">
    <name type="scientific">Aduncisulcus paluster</name>
    <dbReference type="NCBI Taxonomy" id="2918883"/>
    <lineage>
        <taxon>Eukaryota</taxon>
        <taxon>Metamonada</taxon>
        <taxon>Carpediemonas-like organisms</taxon>
        <taxon>Aduncisulcus</taxon>
    </lineage>
</organism>
<dbReference type="Pfam" id="PF04641">
    <property type="entry name" value="Rtf2"/>
    <property type="match status" value="1"/>
</dbReference>
<sequence length="555" mass="64654">MHGIKKGDKTFEVSQETITKYRKLVKLVFARKAAKKYDDQTLMLTKTVLGLNKEFYSLWNYRKDAISSRLRDEVDFEKDEKDKEEESSKESETYSLLPELISSELKFTEAFIAKNAKVYPVWDHRMFLIITLWNRYATHSVKESLRTVFRDILENEISLCSKCLSVDGRNFHCWNYRTEIRKMYENEIYLHYKDQITTTWESYCSELKDVALSDLEFTQSMIKSNFSNHSAWHRRSGALKLLFKASLLEICGYDDYLFIPTYSAPLSKFIELVSDHSMIIKLTEVISDRIKLEYEFSQAAFYVLPDDESSWRFIVWLLRDAEWWNDNLDTFRSEILASFWTMVEELIKLEDSAKWPKLSILLLSELLINYNGEKKTVDVFRKDDVFLAFYYKNTKMGGDGGTIATKRDVVVQQIRERLGESVFKGQSLYTCSISGKPLEEGNICVDKLGNLFCYDVILKNLIDKSMPLRFSHISTRKNVIRINSKVFQHGILCELSKSVLSKSNPFFVYSPCGCACAKGLCEQIIGFEMEISPQKDMIVCPACRLKYLERIEIGS</sequence>
<protein>
    <recommendedName>
        <fullName evidence="6">Geranylgeranyl transferase type-2 subunit alpha</fullName>
        <ecNumber evidence="6">2.5.1.60</ecNumber>
    </recommendedName>
    <alternativeName>
        <fullName evidence="6">Geranylgeranyl transferase type II subunit alpha</fullName>
    </alternativeName>
</protein>
<gene>
    <name evidence="7" type="ORF">ADUPG1_006838</name>
</gene>
<keyword evidence="2 6" id="KW-0637">Prenyltransferase</keyword>
<dbReference type="PANTHER" id="PTHR11129">
    <property type="entry name" value="PROTEIN FARNESYLTRANSFERASE ALPHA SUBUNIT/RAB GERANYLGERANYL TRANSFERASE ALPHA SUBUNIT"/>
    <property type="match status" value="1"/>
</dbReference>
<dbReference type="SUPFAM" id="SSF48439">
    <property type="entry name" value="Protein prenylyltransferase"/>
    <property type="match status" value="1"/>
</dbReference>
<keyword evidence="8" id="KW-1185">Reference proteome</keyword>
<evidence type="ECO:0000256" key="3">
    <source>
        <dbReference type="ARBA" id="ARBA00022679"/>
    </source>
</evidence>
<evidence type="ECO:0000313" key="8">
    <source>
        <dbReference type="Proteomes" id="UP001057375"/>
    </source>
</evidence>
<evidence type="ECO:0000313" key="7">
    <source>
        <dbReference type="EMBL" id="GKT32764.1"/>
    </source>
</evidence>
<dbReference type="Proteomes" id="UP001057375">
    <property type="component" value="Unassembled WGS sequence"/>
</dbReference>
<reference evidence="7" key="1">
    <citation type="submission" date="2022-03" db="EMBL/GenBank/DDBJ databases">
        <title>Draft genome sequence of Aduncisulcus paluster, a free-living microaerophilic Fornicata.</title>
        <authorList>
            <person name="Yuyama I."/>
            <person name="Kume K."/>
            <person name="Tamura T."/>
            <person name="Inagaki Y."/>
            <person name="Hashimoto T."/>
        </authorList>
    </citation>
    <scope>NUCLEOTIDE SEQUENCE</scope>
    <source>
        <strain evidence="7">NY0171</strain>
    </source>
</reference>
<dbReference type="GO" id="GO:0016740">
    <property type="term" value="F:transferase activity"/>
    <property type="evidence" value="ECO:0007669"/>
    <property type="project" value="UniProtKB-KW"/>
</dbReference>
<keyword evidence="3 6" id="KW-0808">Transferase</keyword>
<evidence type="ECO:0000256" key="6">
    <source>
        <dbReference type="RuleBase" id="RU367120"/>
    </source>
</evidence>
<proteinExistence type="inferred from homology"/>
<dbReference type="PROSITE" id="PS51147">
    <property type="entry name" value="PFTA"/>
    <property type="match status" value="3"/>
</dbReference>
<name>A0ABQ5KJS1_9EUKA</name>
<evidence type="ECO:0000256" key="2">
    <source>
        <dbReference type="ARBA" id="ARBA00022602"/>
    </source>
</evidence>
<dbReference type="EMBL" id="BQXS01010048">
    <property type="protein sequence ID" value="GKT32764.1"/>
    <property type="molecule type" value="Genomic_DNA"/>
</dbReference>
<comment type="function">
    <text evidence="6">Catalyzes the transfer of a geranyl-geranyl moiety from geranyl-geranyl pyrophosphate to cysteines occuring in specific C-terminal amino acid sequences.</text>
</comment>
<accession>A0ABQ5KJS1</accession>